<gene>
    <name evidence="4" type="ORF">UM93_04600</name>
</gene>
<name>A0A0D4BXW4_9MICC</name>
<keyword evidence="5" id="KW-1185">Reference proteome</keyword>
<dbReference type="PATRIC" id="fig|1618207.4.peg.935"/>
<reference evidence="4 5" key="1">
    <citation type="journal article" date="2015" name="Genome Announc.">
        <title>Complete Genome Sequencing of Protease-Producing Novel Arthrobacter sp. Strain IHBB 11108 Using PacBio Single-Molecule Real-Time Sequencing Technology.</title>
        <authorList>
            <person name="Kiran S."/>
            <person name="Swarnkar M.K."/>
            <person name="Pal M."/>
            <person name="Thakur R."/>
            <person name="Tewari R."/>
            <person name="Singh A.K."/>
            <person name="Gulati A."/>
        </authorList>
    </citation>
    <scope>NUCLEOTIDE SEQUENCE [LARGE SCALE GENOMIC DNA]</scope>
    <source>
        <strain evidence="4 5">IHBB 11108</strain>
    </source>
</reference>
<dbReference type="KEGG" id="ari:UM93_04600"/>
<evidence type="ECO:0000256" key="1">
    <source>
        <dbReference type="ARBA" id="ARBA00022679"/>
    </source>
</evidence>
<keyword evidence="2" id="KW-0012">Acyltransferase</keyword>
<organism evidence="4 5">
    <name type="scientific">Psychromicrobium lacuslunae</name>
    <dbReference type="NCBI Taxonomy" id="1618207"/>
    <lineage>
        <taxon>Bacteria</taxon>
        <taxon>Bacillati</taxon>
        <taxon>Actinomycetota</taxon>
        <taxon>Actinomycetes</taxon>
        <taxon>Micrococcales</taxon>
        <taxon>Micrococcaceae</taxon>
        <taxon>Psychromicrobium</taxon>
    </lineage>
</organism>
<accession>A0A0D4BXW4</accession>
<dbReference type="Proteomes" id="UP000061839">
    <property type="component" value="Chromosome"/>
</dbReference>
<evidence type="ECO:0000313" key="4">
    <source>
        <dbReference type="EMBL" id="AJT40970.1"/>
    </source>
</evidence>
<dbReference type="InterPro" id="IPR016181">
    <property type="entry name" value="Acyl_CoA_acyltransferase"/>
</dbReference>
<dbReference type="PANTHER" id="PTHR43626:SF4">
    <property type="entry name" value="GCN5-RELATED N-ACETYLTRANSFERASE 2, CHLOROPLASTIC"/>
    <property type="match status" value="1"/>
</dbReference>
<dbReference type="CDD" id="cd04301">
    <property type="entry name" value="NAT_SF"/>
    <property type="match status" value="1"/>
</dbReference>
<feature type="domain" description="N-acetyltransferase" evidence="3">
    <location>
        <begin position="4"/>
        <end position="139"/>
    </location>
</feature>
<protein>
    <recommendedName>
        <fullName evidence="3">N-acetyltransferase domain-containing protein</fullName>
    </recommendedName>
</protein>
<dbReference type="OrthoDB" id="4549080at2"/>
<dbReference type="GO" id="GO:0008080">
    <property type="term" value="F:N-acetyltransferase activity"/>
    <property type="evidence" value="ECO:0007669"/>
    <property type="project" value="InterPro"/>
</dbReference>
<dbReference type="PROSITE" id="PS51186">
    <property type="entry name" value="GNAT"/>
    <property type="match status" value="1"/>
</dbReference>
<dbReference type="InterPro" id="IPR000182">
    <property type="entry name" value="GNAT_dom"/>
</dbReference>
<dbReference type="HOGENOM" id="CLU_086503_5_1_11"/>
<evidence type="ECO:0000256" key="2">
    <source>
        <dbReference type="ARBA" id="ARBA00023315"/>
    </source>
</evidence>
<dbReference type="AlphaFoldDB" id="A0A0D4BXW4"/>
<dbReference type="EMBL" id="CP011005">
    <property type="protein sequence ID" value="AJT40970.1"/>
    <property type="molecule type" value="Genomic_DNA"/>
</dbReference>
<dbReference type="Pfam" id="PF13508">
    <property type="entry name" value="Acetyltransf_7"/>
    <property type="match status" value="1"/>
</dbReference>
<proteinExistence type="predicted"/>
<dbReference type="InterPro" id="IPR045039">
    <property type="entry name" value="NSI-like"/>
</dbReference>
<dbReference type="SUPFAM" id="SSF55729">
    <property type="entry name" value="Acyl-CoA N-acyltransferases (Nat)"/>
    <property type="match status" value="1"/>
</dbReference>
<dbReference type="Gene3D" id="3.40.630.30">
    <property type="match status" value="1"/>
</dbReference>
<evidence type="ECO:0000313" key="5">
    <source>
        <dbReference type="Proteomes" id="UP000061839"/>
    </source>
</evidence>
<sequence>MLKIELVTADGIGQQELFELYHAVGWHAFDHAPDKLMEAMQNSTGIAQARFNDRLVGLARVVSDRVSICFLQSLATHPDFQRQGIGKALVEKVFEPFPLMVRALITGTSPAQRAFYESLDFIDPERTLPEPSTVFLRHY</sequence>
<dbReference type="RefSeq" id="WP_045073964.1">
    <property type="nucleotide sequence ID" value="NZ_CP011005.1"/>
</dbReference>
<dbReference type="GO" id="GO:0005737">
    <property type="term" value="C:cytoplasm"/>
    <property type="evidence" value="ECO:0007669"/>
    <property type="project" value="TreeGrafter"/>
</dbReference>
<keyword evidence="1" id="KW-0808">Transferase</keyword>
<dbReference type="PANTHER" id="PTHR43626">
    <property type="entry name" value="ACYL-COA N-ACYLTRANSFERASE"/>
    <property type="match status" value="1"/>
</dbReference>
<evidence type="ECO:0000259" key="3">
    <source>
        <dbReference type="PROSITE" id="PS51186"/>
    </source>
</evidence>